<sequence>MDVHEQNNFFEQMRIELSKSIPVDDSRISKVDKTKDFVIYLDINNHAEYIDKEYGFQKIVALIIVDIVTNIIFITTTHKDNLQTLYIPSSGNTHIFVSKFGGFDIFSVSFSSLSFSALDLIFWVEF</sequence>
<comment type="caution">
    <text evidence="2">The sequence shown here is derived from an EMBL/GenBank/DDBJ whole genome shotgun (WGS) entry which is preliminary data.</text>
</comment>
<feature type="transmembrane region" description="Helical" evidence="1">
    <location>
        <begin position="59"/>
        <end position="76"/>
    </location>
</feature>
<evidence type="ECO:0000313" key="3">
    <source>
        <dbReference type="Proteomes" id="UP000265703"/>
    </source>
</evidence>
<feature type="transmembrane region" description="Helical" evidence="1">
    <location>
        <begin position="105"/>
        <end position="124"/>
    </location>
</feature>
<evidence type="ECO:0000313" key="2">
    <source>
        <dbReference type="EMBL" id="RIA88270.1"/>
    </source>
</evidence>
<dbReference type="AlphaFoldDB" id="A0A397SQ06"/>
<proteinExistence type="predicted"/>
<organism evidence="2 3">
    <name type="scientific">Glomus cerebriforme</name>
    <dbReference type="NCBI Taxonomy" id="658196"/>
    <lineage>
        <taxon>Eukaryota</taxon>
        <taxon>Fungi</taxon>
        <taxon>Fungi incertae sedis</taxon>
        <taxon>Mucoromycota</taxon>
        <taxon>Glomeromycotina</taxon>
        <taxon>Glomeromycetes</taxon>
        <taxon>Glomerales</taxon>
        <taxon>Glomeraceae</taxon>
        <taxon>Glomus</taxon>
    </lineage>
</organism>
<accession>A0A397SQ06</accession>
<keyword evidence="1" id="KW-0472">Membrane</keyword>
<dbReference type="EMBL" id="QKYT01000272">
    <property type="protein sequence ID" value="RIA88270.1"/>
    <property type="molecule type" value="Genomic_DNA"/>
</dbReference>
<protein>
    <submittedName>
        <fullName evidence="2">Uncharacterized protein</fullName>
    </submittedName>
</protein>
<gene>
    <name evidence="2" type="ORF">C1645_826642</name>
</gene>
<dbReference type="Proteomes" id="UP000265703">
    <property type="component" value="Unassembled WGS sequence"/>
</dbReference>
<keyword evidence="1" id="KW-1133">Transmembrane helix</keyword>
<reference evidence="2 3" key="1">
    <citation type="submission" date="2018-06" db="EMBL/GenBank/DDBJ databases">
        <title>Comparative genomics reveals the genomic features of Rhizophagus irregularis, R. cerebriforme, R. diaphanum and Gigaspora rosea, and their symbiotic lifestyle signature.</title>
        <authorList>
            <person name="Morin E."/>
            <person name="San Clemente H."/>
            <person name="Chen E.C.H."/>
            <person name="De La Providencia I."/>
            <person name="Hainaut M."/>
            <person name="Kuo A."/>
            <person name="Kohler A."/>
            <person name="Murat C."/>
            <person name="Tang N."/>
            <person name="Roy S."/>
            <person name="Loubradou J."/>
            <person name="Henrissat B."/>
            <person name="Grigoriev I.V."/>
            <person name="Corradi N."/>
            <person name="Roux C."/>
            <person name="Martin F.M."/>
        </authorList>
    </citation>
    <scope>NUCLEOTIDE SEQUENCE [LARGE SCALE GENOMIC DNA]</scope>
    <source>
        <strain evidence="2 3">DAOM 227022</strain>
    </source>
</reference>
<keyword evidence="1" id="KW-0812">Transmembrane</keyword>
<evidence type="ECO:0000256" key="1">
    <source>
        <dbReference type="SAM" id="Phobius"/>
    </source>
</evidence>
<name>A0A397SQ06_9GLOM</name>
<keyword evidence="3" id="KW-1185">Reference proteome</keyword>